<reference evidence="3" key="1">
    <citation type="journal article" date="2017" name="Genome Biol.">
        <title>Comparative genomics reveals high biological diversity and specific adaptations in the industrially and medically important fungal genus Aspergillus.</title>
        <authorList>
            <person name="de Vries R.P."/>
            <person name="Riley R."/>
            <person name="Wiebenga A."/>
            <person name="Aguilar-Osorio G."/>
            <person name="Amillis S."/>
            <person name="Uchima C.A."/>
            <person name="Anderluh G."/>
            <person name="Asadollahi M."/>
            <person name="Askin M."/>
            <person name="Barry K."/>
            <person name="Battaglia E."/>
            <person name="Bayram O."/>
            <person name="Benocci T."/>
            <person name="Braus-Stromeyer S.A."/>
            <person name="Caldana C."/>
            <person name="Canovas D."/>
            <person name="Cerqueira G.C."/>
            <person name="Chen F."/>
            <person name="Chen W."/>
            <person name="Choi C."/>
            <person name="Clum A."/>
            <person name="Dos Santos R.A."/>
            <person name="Damasio A.R."/>
            <person name="Diallinas G."/>
            <person name="Emri T."/>
            <person name="Fekete E."/>
            <person name="Flipphi M."/>
            <person name="Freyberg S."/>
            <person name="Gallo A."/>
            <person name="Gournas C."/>
            <person name="Habgood R."/>
            <person name="Hainaut M."/>
            <person name="Harispe M.L."/>
            <person name="Henrissat B."/>
            <person name="Hilden K.S."/>
            <person name="Hope R."/>
            <person name="Hossain A."/>
            <person name="Karabika E."/>
            <person name="Karaffa L."/>
            <person name="Karanyi Z."/>
            <person name="Krasevec N."/>
            <person name="Kuo A."/>
            <person name="Kusch H."/>
            <person name="LaButti K."/>
            <person name="Lagendijk E.L."/>
            <person name="Lapidus A."/>
            <person name="Levasseur A."/>
            <person name="Lindquist E."/>
            <person name="Lipzen A."/>
            <person name="Logrieco A.F."/>
            <person name="MacCabe A."/>
            <person name="Maekelae M.R."/>
            <person name="Malavazi I."/>
            <person name="Melin P."/>
            <person name="Meyer V."/>
            <person name="Mielnichuk N."/>
            <person name="Miskei M."/>
            <person name="Molnar A.P."/>
            <person name="Mule G."/>
            <person name="Ngan C.Y."/>
            <person name="Orejas M."/>
            <person name="Orosz E."/>
            <person name="Ouedraogo J.P."/>
            <person name="Overkamp K.M."/>
            <person name="Park H.-S."/>
            <person name="Perrone G."/>
            <person name="Piumi F."/>
            <person name="Punt P.J."/>
            <person name="Ram A.F."/>
            <person name="Ramon A."/>
            <person name="Rauscher S."/>
            <person name="Record E."/>
            <person name="Riano-Pachon D.M."/>
            <person name="Robert V."/>
            <person name="Roehrig J."/>
            <person name="Ruller R."/>
            <person name="Salamov A."/>
            <person name="Salih N.S."/>
            <person name="Samson R.A."/>
            <person name="Sandor E."/>
            <person name="Sanguinetti M."/>
            <person name="Schuetze T."/>
            <person name="Sepcic K."/>
            <person name="Shelest E."/>
            <person name="Sherlock G."/>
            <person name="Sophianopoulou V."/>
            <person name="Squina F.M."/>
            <person name="Sun H."/>
            <person name="Susca A."/>
            <person name="Todd R.B."/>
            <person name="Tsang A."/>
            <person name="Unkles S.E."/>
            <person name="van de Wiele N."/>
            <person name="van Rossen-Uffink D."/>
            <person name="Oliveira J.V."/>
            <person name="Vesth T.C."/>
            <person name="Visser J."/>
            <person name="Yu J.-H."/>
            <person name="Zhou M."/>
            <person name="Andersen M.R."/>
            <person name="Archer D.B."/>
            <person name="Baker S.E."/>
            <person name="Benoit I."/>
            <person name="Brakhage A.A."/>
            <person name="Braus G.H."/>
            <person name="Fischer R."/>
            <person name="Frisvad J.C."/>
            <person name="Goldman G.H."/>
            <person name="Houbraken J."/>
            <person name="Oakley B."/>
            <person name="Pocsi I."/>
            <person name="Scazzocchio C."/>
            <person name="Seiboth B."/>
            <person name="vanKuyk P.A."/>
            <person name="Wortman J."/>
            <person name="Dyer P.S."/>
            <person name="Grigoriev I.V."/>
        </authorList>
    </citation>
    <scope>NUCLEOTIDE SEQUENCE [LARGE SCALE GENOMIC DNA]</scope>
    <source>
        <strain evidence="3">CBS 583.65</strain>
    </source>
</reference>
<evidence type="ECO:0000313" key="2">
    <source>
        <dbReference type="EMBL" id="OJJ04106.1"/>
    </source>
</evidence>
<keyword evidence="1" id="KW-1133">Transmembrane helix</keyword>
<proteinExistence type="predicted"/>
<dbReference type="Proteomes" id="UP000184073">
    <property type="component" value="Unassembled WGS sequence"/>
</dbReference>
<dbReference type="GeneID" id="63731888"/>
<sequence length="98" mass="10904">MLSHDNEEARSRFLLFLFNRIIGLFGSAITNKPGGLLESKFSKRGRIKHDFISVGSISIVFLEVKKELSTGKARLDVIGQVLAKSATYDFRQSEGGRT</sequence>
<keyword evidence="1" id="KW-0812">Transmembrane</keyword>
<keyword evidence="1" id="KW-0472">Membrane</keyword>
<protein>
    <submittedName>
        <fullName evidence="2">Uncharacterized protein</fullName>
    </submittedName>
</protein>
<gene>
    <name evidence="2" type="ORF">ASPVEDRAFT_770638</name>
</gene>
<dbReference type="AlphaFoldDB" id="A0A1L9PRN0"/>
<feature type="transmembrane region" description="Helical" evidence="1">
    <location>
        <begin position="12"/>
        <end position="30"/>
    </location>
</feature>
<dbReference type="VEuPathDB" id="FungiDB:ASPVEDRAFT_770638"/>
<organism evidence="2 3">
    <name type="scientific">Aspergillus versicolor CBS 583.65</name>
    <dbReference type="NCBI Taxonomy" id="1036611"/>
    <lineage>
        <taxon>Eukaryota</taxon>
        <taxon>Fungi</taxon>
        <taxon>Dikarya</taxon>
        <taxon>Ascomycota</taxon>
        <taxon>Pezizomycotina</taxon>
        <taxon>Eurotiomycetes</taxon>
        <taxon>Eurotiomycetidae</taxon>
        <taxon>Eurotiales</taxon>
        <taxon>Aspergillaceae</taxon>
        <taxon>Aspergillus</taxon>
        <taxon>Aspergillus subgen. Nidulantes</taxon>
    </lineage>
</organism>
<evidence type="ECO:0000256" key="1">
    <source>
        <dbReference type="SAM" id="Phobius"/>
    </source>
</evidence>
<accession>A0A1L9PRN0</accession>
<keyword evidence="3" id="KW-1185">Reference proteome</keyword>
<dbReference type="OrthoDB" id="5418029at2759"/>
<name>A0A1L9PRN0_ASPVE</name>
<evidence type="ECO:0000313" key="3">
    <source>
        <dbReference type="Proteomes" id="UP000184073"/>
    </source>
</evidence>
<dbReference type="RefSeq" id="XP_040669868.1">
    <property type="nucleotide sequence ID" value="XM_040816377.1"/>
</dbReference>
<dbReference type="EMBL" id="KV878131">
    <property type="protein sequence ID" value="OJJ04106.1"/>
    <property type="molecule type" value="Genomic_DNA"/>
</dbReference>